<gene>
    <name evidence="2" type="ORF">FCC1311_023222</name>
</gene>
<name>A0A2R5G4Z8_9STRA</name>
<feature type="region of interest" description="Disordered" evidence="1">
    <location>
        <begin position="1"/>
        <end position="35"/>
    </location>
</feature>
<dbReference type="AlphaFoldDB" id="A0A2R5G4Z8"/>
<reference evidence="2 3" key="1">
    <citation type="submission" date="2017-12" db="EMBL/GenBank/DDBJ databases">
        <title>Sequencing, de novo assembly and annotation of complete genome of a new Thraustochytrid species, strain FCC1311.</title>
        <authorList>
            <person name="Sedici K."/>
            <person name="Godart F."/>
            <person name="Aiese Cigliano R."/>
            <person name="Sanseverino W."/>
            <person name="Barakat M."/>
            <person name="Ortet P."/>
            <person name="Marechal E."/>
            <person name="Cagnac O."/>
            <person name="Amato A."/>
        </authorList>
    </citation>
    <scope>NUCLEOTIDE SEQUENCE [LARGE SCALE GENOMIC DNA]</scope>
</reference>
<accession>A0A2R5G4Z8</accession>
<feature type="region of interest" description="Disordered" evidence="1">
    <location>
        <begin position="118"/>
        <end position="195"/>
    </location>
</feature>
<evidence type="ECO:0000313" key="3">
    <source>
        <dbReference type="Proteomes" id="UP000241890"/>
    </source>
</evidence>
<dbReference type="EMBL" id="BEYU01000019">
    <property type="protein sequence ID" value="GBG26102.1"/>
    <property type="molecule type" value="Genomic_DNA"/>
</dbReference>
<dbReference type="InParanoid" id="A0A2R5G4Z8"/>
<evidence type="ECO:0000313" key="2">
    <source>
        <dbReference type="EMBL" id="GBG26102.1"/>
    </source>
</evidence>
<sequence>MLNDLRNGAEGSLQSSRGGKEQEGGGPKDKNGPEFVNLRGIVGRVHSSKLTEAELKQLEDHDLWPASKTEGKFFHEFDQSQIDVLSTVRDLVWKRQIKQEFPDNDRLRQELENKRLQHEEAARRQAPAPPLPPAMSNTLLSGASGQHASALHQHRQMENASNFVYGLTQQQQQQQRQSDRHAGQDASFDGGVYGD</sequence>
<feature type="compositionally biased region" description="Polar residues" evidence="1">
    <location>
        <begin position="135"/>
        <end position="147"/>
    </location>
</feature>
<keyword evidence="3" id="KW-1185">Reference proteome</keyword>
<proteinExistence type="predicted"/>
<evidence type="ECO:0000256" key="1">
    <source>
        <dbReference type="SAM" id="MobiDB-lite"/>
    </source>
</evidence>
<protein>
    <submittedName>
        <fullName evidence="2">Uncharacterized protein</fullName>
    </submittedName>
</protein>
<comment type="caution">
    <text evidence="2">The sequence shown here is derived from an EMBL/GenBank/DDBJ whole genome shotgun (WGS) entry which is preliminary data.</text>
</comment>
<organism evidence="2 3">
    <name type="scientific">Hondaea fermentalgiana</name>
    <dbReference type="NCBI Taxonomy" id="2315210"/>
    <lineage>
        <taxon>Eukaryota</taxon>
        <taxon>Sar</taxon>
        <taxon>Stramenopiles</taxon>
        <taxon>Bigyra</taxon>
        <taxon>Labyrinthulomycetes</taxon>
        <taxon>Thraustochytrida</taxon>
        <taxon>Thraustochytriidae</taxon>
        <taxon>Hondaea</taxon>
    </lineage>
</organism>
<feature type="compositionally biased region" description="Basic and acidic residues" evidence="1">
    <location>
        <begin position="18"/>
        <end position="32"/>
    </location>
</feature>
<dbReference type="Proteomes" id="UP000241890">
    <property type="component" value="Unassembled WGS sequence"/>
</dbReference>